<evidence type="ECO:0000313" key="3">
    <source>
        <dbReference type="Proteomes" id="UP001596410"/>
    </source>
</evidence>
<dbReference type="Proteomes" id="UP001596410">
    <property type="component" value="Unassembled WGS sequence"/>
</dbReference>
<sequence length="305" mass="34831">MSMQVIIKLIATMLLVVIFISVQNNEAILPTAKTSSLYEEIEAKQKQYYIAPQDARIDKVWKKTPGLNGRKINVEKSYQNMKKSNKFNEKDLVFDKIPPKVSLQDLPSSPIYRGNEHKQKVTFLINVSWGEEFVPQILEILDKHHIKANFFIDGAFVQNNKQHVQMIEEAQHVIGSHGYNHPDFSKMDRNTAKENLEKANSILQAFTEEDIRLFAPPAGSFSSQTVEAADSLDMETILWSVDTIDWKNPTQEVLIQRVLARLHNGATILMHPTESTSSSLDQLIVLIKNEGYQIVDFPQLINENR</sequence>
<dbReference type="RefSeq" id="WP_390216968.1">
    <property type="nucleotide sequence ID" value="NZ_JBHSZV010000013.1"/>
</dbReference>
<dbReference type="InterPro" id="IPR050248">
    <property type="entry name" value="Polysacc_deacetylase_ArnD"/>
</dbReference>
<evidence type="ECO:0000259" key="1">
    <source>
        <dbReference type="PROSITE" id="PS51677"/>
    </source>
</evidence>
<comment type="caution">
    <text evidence="2">The sequence shown here is derived from an EMBL/GenBank/DDBJ whole genome shotgun (WGS) entry which is preliminary data.</text>
</comment>
<feature type="domain" description="NodB homology" evidence="1">
    <location>
        <begin position="119"/>
        <end position="295"/>
    </location>
</feature>
<proteinExistence type="predicted"/>
<name>A0ABW2EI21_9BACI</name>
<organism evidence="2 3">
    <name type="scientific">Halobacillus seohaensis</name>
    <dbReference type="NCBI Taxonomy" id="447421"/>
    <lineage>
        <taxon>Bacteria</taxon>
        <taxon>Bacillati</taxon>
        <taxon>Bacillota</taxon>
        <taxon>Bacilli</taxon>
        <taxon>Bacillales</taxon>
        <taxon>Bacillaceae</taxon>
        <taxon>Halobacillus</taxon>
    </lineage>
</organism>
<dbReference type="PANTHER" id="PTHR10587">
    <property type="entry name" value="GLYCOSYL TRANSFERASE-RELATED"/>
    <property type="match status" value="1"/>
</dbReference>
<reference evidence="3" key="1">
    <citation type="journal article" date="2019" name="Int. J. Syst. Evol. Microbiol.">
        <title>The Global Catalogue of Microorganisms (GCM) 10K type strain sequencing project: providing services to taxonomists for standard genome sequencing and annotation.</title>
        <authorList>
            <consortium name="The Broad Institute Genomics Platform"/>
            <consortium name="The Broad Institute Genome Sequencing Center for Infectious Disease"/>
            <person name="Wu L."/>
            <person name="Ma J."/>
        </authorList>
    </citation>
    <scope>NUCLEOTIDE SEQUENCE [LARGE SCALE GENOMIC DNA]</scope>
    <source>
        <strain evidence="3">CGMCC 4.1621</strain>
    </source>
</reference>
<dbReference type="Gene3D" id="3.20.20.370">
    <property type="entry name" value="Glycoside hydrolase/deacetylase"/>
    <property type="match status" value="1"/>
</dbReference>
<accession>A0ABW2EI21</accession>
<dbReference type="EMBL" id="JBHSZV010000013">
    <property type="protein sequence ID" value="MFC7061161.1"/>
    <property type="molecule type" value="Genomic_DNA"/>
</dbReference>
<keyword evidence="3" id="KW-1185">Reference proteome</keyword>
<protein>
    <submittedName>
        <fullName evidence="2">Polysaccharide deacetylase family protein</fullName>
    </submittedName>
</protein>
<dbReference type="SUPFAM" id="SSF88713">
    <property type="entry name" value="Glycoside hydrolase/deacetylase"/>
    <property type="match status" value="1"/>
</dbReference>
<dbReference type="InterPro" id="IPR002509">
    <property type="entry name" value="NODB_dom"/>
</dbReference>
<dbReference type="PANTHER" id="PTHR10587:SF80">
    <property type="entry name" value="CHITOOLIGOSACCHARIDE DEACETYLASE"/>
    <property type="match status" value="1"/>
</dbReference>
<gene>
    <name evidence="2" type="ORF">ACFQIC_04740</name>
</gene>
<dbReference type="Pfam" id="PF01522">
    <property type="entry name" value="Polysacc_deac_1"/>
    <property type="match status" value="1"/>
</dbReference>
<evidence type="ECO:0000313" key="2">
    <source>
        <dbReference type="EMBL" id="MFC7061161.1"/>
    </source>
</evidence>
<dbReference type="PROSITE" id="PS51677">
    <property type="entry name" value="NODB"/>
    <property type="match status" value="1"/>
</dbReference>
<dbReference type="InterPro" id="IPR011330">
    <property type="entry name" value="Glyco_hydro/deAcase_b/a-brl"/>
</dbReference>